<dbReference type="PANTHER" id="PTHR35530">
    <property type="entry name" value="TAUTOMERASE-RELATED"/>
    <property type="match status" value="1"/>
</dbReference>
<dbReference type="InterPro" id="IPR004370">
    <property type="entry name" value="4-OT-like_dom"/>
</dbReference>
<dbReference type="SUPFAM" id="SSF55331">
    <property type="entry name" value="Tautomerase/MIF"/>
    <property type="match status" value="1"/>
</dbReference>
<dbReference type="STRING" id="1777137.AWB76_05644"/>
<comment type="similarity">
    <text evidence="1 4">Belongs to the 4-oxalocrotonate tautomerase family.</text>
</comment>
<feature type="domain" description="4-oxalocrotonate tautomerase-like" evidence="5">
    <location>
        <begin position="2"/>
        <end position="60"/>
    </location>
</feature>
<sequence>MPIALIKILEGRSIEKKRKLIESVSIAMSESLDMPIDAVRVVVEEVPPELWGRGGRTVADQIVDGSVAPPRF</sequence>
<evidence type="ECO:0000259" key="5">
    <source>
        <dbReference type="Pfam" id="PF01361"/>
    </source>
</evidence>
<evidence type="ECO:0000313" key="7">
    <source>
        <dbReference type="Proteomes" id="UP000054624"/>
    </source>
</evidence>
<dbReference type="Gene3D" id="3.30.429.10">
    <property type="entry name" value="Macrophage Migration Inhibitory Factor"/>
    <property type="match status" value="1"/>
</dbReference>
<evidence type="ECO:0000256" key="4">
    <source>
        <dbReference type="RuleBase" id="RU362032"/>
    </source>
</evidence>
<dbReference type="EMBL" id="FCOI02000024">
    <property type="protein sequence ID" value="SAK82520.1"/>
    <property type="molecule type" value="Genomic_DNA"/>
</dbReference>
<keyword evidence="7" id="KW-1185">Reference proteome</keyword>
<dbReference type="PANTHER" id="PTHR35530:SF1">
    <property type="entry name" value="2-HYDROXYMUCONATE TAUTOMERASE"/>
    <property type="match status" value="1"/>
</dbReference>
<evidence type="ECO:0000256" key="3">
    <source>
        <dbReference type="PIRSR" id="PIRSR618191-1"/>
    </source>
</evidence>
<dbReference type="OrthoDB" id="8527422at2"/>
<reference evidence="7" key="1">
    <citation type="submission" date="2016-01" db="EMBL/GenBank/DDBJ databases">
        <authorList>
            <person name="Peeters Charlotte."/>
        </authorList>
    </citation>
    <scope>NUCLEOTIDE SEQUENCE [LARGE SCALE GENOMIC DNA]</scope>
</reference>
<evidence type="ECO:0000313" key="6">
    <source>
        <dbReference type="EMBL" id="SAK82520.1"/>
    </source>
</evidence>
<evidence type="ECO:0000256" key="1">
    <source>
        <dbReference type="ARBA" id="ARBA00006723"/>
    </source>
</evidence>
<feature type="active site" description="Proton acceptor; via imino nitrogen" evidence="3">
    <location>
        <position position="2"/>
    </location>
</feature>
<keyword evidence="2 4" id="KW-0413">Isomerase</keyword>
<dbReference type="GO" id="GO:0016853">
    <property type="term" value="F:isomerase activity"/>
    <property type="evidence" value="ECO:0007669"/>
    <property type="project" value="UniProtKB-UniRule"/>
</dbReference>
<dbReference type="Pfam" id="PF01361">
    <property type="entry name" value="Tautomerase"/>
    <property type="match status" value="1"/>
</dbReference>
<protein>
    <recommendedName>
        <fullName evidence="4">Tautomerase</fullName>
        <ecNumber evidence="4">5.3.2.-</ecNumber>
    </recommendedName>
</protein>
<proteinExistence type="inferred from homology"/>
<dbReference type="InterPro" id="IPR018191">
    <property type="entry name" value="4-OT"/>
</dbReference>
<dbReference type="Proteomes" id="UP000054624">
    <property type="component" value="Unassembled WGS sequence"/>
</dbReference>
<evidence type="ECO:0000256" key="2">
    <source>
        <dbReference type="ARBA" id="ARBA00023235"/>
    </source>
</evidence>
<organism evidence="6 7">
    <name type="scientific">Caballeronia temeraria</name>
    <dbReference type="NCBI Taxonomy" id="1777137"/>
    <lineage>
        <taxon>Bacteria</taxon>
        <taxon>Pseudomonadati</taxon>
        <taxon>Pseudomonadota</taxon>
        <taxon>Betaproteobacteria</taxon>
        <taxon>Burkholderiales</taxon>
        <taxon>Burkholderiaceae</taxon>
        <taxon>Caballeronia</taxon>
    </lineage>
</organism>
<dbReference type="InterPro" id="IPR014347">
    <property type="entry name" value="Tautomerase/MIF_sf"/>
</dbReference>
<dbReference type="NCBIfam" id="TIGR00013">
    <property type="entry name" value="taut"/>
    <property type="match status" value="1"/>
</dbReference>
<name>A0A158CJR6_9BURK</name>
<dbReference type="EC" id="5.3.2.-" evidence="4"/>
<gene>
    <name evidence="6" type="ORF">AWB76_05644</name>
</gene>
<dbReference type="RefSeq" id="WP_061163334.1">
    <property type="nucleotide sequence ID" value="NZ_FCOI02000024.1"/>
</dbReference>
<dbReference type="AlphaFoldDB" id="A0A158CJR6"/>
<accession>A0A158CJR6</accession>